<evidence type="ECO:0008006" key="2">
    <source>
        <dbReference type="Google" id="ProtNLM"/>
    </source>
</evidence>
<name>A0A382ZHZ0_9ZZZZ</name>
<proteinExistence type="predicted"/>
<organism evidence="1">
    <name type="scientific">marine metagenome</name>
    <dbReference type="NCBI Taxonomy" id="408172"/>
    <lineage>
        <taxon>unclassified sequences</taxon>
        <taxon>metagenomes</taxon>
        <taxon>ecological metagenomes</taxon>
    </lineage>
</organism>
<protein>
    <recommendedName>
        <fullName evidence="2">1-deoxy-D-xylulose 5-phosphate reductoisomerase N-terminal domain-containing protein</fullName>
    </recommendedName>
</protein>
<sequence>MEQIGLAIIGSTGAIGDRHIEAISQLTTCRLVGLN</sequence>
<feature type="non-terminal residue" evidence="1">
    <location>
        <position position="35"/>
    </location>
</feature>
<dbReference type="EMBL" id="UINC01184020">
    <property type="protein sequence ID" value="SVD95043.1"/>
    <property type="molecule type" value="Genomic_DNA"/>
</dbReference>
<reference evidence="1" key="1">
    <citation type="submission" date="2018-05" db="EMBL/GenBank/DDBJ databases">
        <authorList>
            <person name="Lanie J.A."/>
            <person name="Ng W.-L."/>
            <person name="Kazmierczak K.M."/>
            <person name="Andrzejewski T.M."/>
            <person name="Davidsen T.M."/>
            <person name="Wayne K.J."/>
            <person name="Tettelin H."/>
            <person name="Glass J.I."/>
            <person name="Rusch D."/>
            <person name="Podicherti R."/>
            <person name="Tsui H.-C.T."/>
            <person name="Winkler M.E."/>
        </authorList>
    </citation>
    <scope>NUCLEOTIDE SEQUENCE</scope>
</reference>
<evidence type="ECO:0000313" key="1">
    <source>
        <dbReference type="EMBL" id="SVD95043.1"/>
    </source>
</evidence>
<gene>
    <name evidence="1" type="ORF">METZ01_LOCUS447897</name>
</gene>
<dbReference type="AlphaFoldDB" id="A0A382ZHZ0"/>
<accession>A0A382ZHZ0</accession>